<dbReference type="GO" id="GO:0016251">
    <property type="term" value="F:RNA polymerase II general transcription initiation factor activity"/>
    <property type="evidence" value="ECO:0007669"/>
    <property type="project" value="TreeGrafter"/>
</dbReference>
<dbReference type="SMART" id="SM00320">
    <property type="entry name" value="WD40"/>
    <property type="match status" value="2"/>
</dbReference>
<feature type="compositionally biased region" description="Polar residues" evidence="4">
    <location>
        <begin position="126"/>
        <end position="135"/>
    </location>
</feature>
<feature type="region of interest" description="Disordered" evidence="4">
    <location>
        <begin position="119"/>
        <end position="138"/>
    </location>
</feature>
<evidence type="ECO:0000256" key="3">
    <source>
        <dbReference type="PROSITE-ProRule" id="PRU00221"/>
    </source>
</evidence>
<keyword evidence="1 3" id="KW-0853">WD repeat</keyword>
<dbReference type="InterPro" id="IPR036322">
    <property type="entry name" value="WD40_repeat_dom_sf"/>
</dbReference>
<dbReference type="PROSITE" id="PS00678">
    <property type="entry name" value="WD_REPEATS_1"/>
    <property type="match status" value="2"/>
</dbReference>
<evidence type="ECO:0000256" key="2">
    <source>
        <dbReference type="ARBA" id="ARBA00022737"/>
    </source>
</evidence>
<evidence type="ECO:0000256" key="1">
    <source>
        <dbReference type="ARBA" id="ARBA00022574"/>
    </source>
</evidence>
<dbReference type="Gene3D" id="2.130.10.10">
    <property type="entry name" value="YVTN repeat-like/Quinoprotein amine dehydrogenase"/>
    <property type="match status" value="1"/>
</dbReference>
<dbReference type="PROSITE" id="PS50294">
    <property type="entry name" value="WD_REPEATS_REGION"/>
    <property type="match status" value="2"/>
</dbReference>
<dbReference type="Proteomes" id="UP000472262">
    <property type="component" value="Unassembled WGS sequence"/>
</dbReference>
<keyword evidence="2" id="KW-0677">Repeat</keyword>
<dbReference type="PROSITE" id="PS50082">
    <property type="entry name" value="WD_REPEATS_2"/>
    <property type="match status" value="2"/>
</dbReference>
<evidence type="ECO:0000256" key="4">
    <source>
        <dbReference type="SAM" id="MobiDB-lite"/>
    </source>
</evidence>
<feature type="repeat" description="WD" evidence="3">
    <location>
        <begin position="69"/>
        <end position="110"/>
    </location>
</feature>
<proteinExistence type="predicted"/>
<dbReference type="SUPFAM" id="SSF50978">
    <property type="entry name" value="WD40 repeat-like"/>
    <property type="match status" value="1"/>
</dbReference>
<dbReference type="PANTHER" id="PTHR19879">
    <property type="entry name" value="TRANSCRIPTION INITIATION FACTOR TFIID"/>
    <property type="match status" value="1"/>
</dbReference>
<dbReference type="GO" id="GO:0000123">
    <property type="term" value="C:histone acetyltransferase complex"/>
    <property type="evidence" value="ECO:0007669"/>
    <property type="project" value="TreeGrafter"/>
</dbReference>
<dbReference type="InterPro" id="IPR015943">
    <property type="entry name" value="WD40/YVTN_repeat-like_dom_sf"/>
</dbReference>
<dbReference type="InterPro" id="IPR019775">
    <property type="entry name" value="WD40_repeat_CS"/>
</dbReference>
<feature type="repeat" description="WD" evidence="3">
    <location>
        <begin position="26"/>
        <end position="61"/>
    </location>
</feature>
<organism evidence="5 6">
    <name type="scientific">Sinocyclocheilus grahami</name>
    <name type="common">Dianchi golden-line fish</name>
    <name type="synonym">Barbus grahami</name>
    <dbReference type="NCBI Taxonomy" id="75366"/>
    <lineage>
        <taxon>Eukaryota</taxon>
        <taxon>Metazoa</taxon>
        <taxon>Chordata</taxon>
        <taxon>Craniata</taxon>
        <taxon>Vertebrata</taxon>
        <taxon>Euteleostomi</taxon>
        <taxon>Actinopterygii</taxon>
        <taxon>Neopterygii</taxon>
        <taxon>Teleostei</taxon>
        <taxon>Ostariophysi</taxon>
        <taxon>Cypriniformes</taxon>
        <taxon>Cyprinidae</taxon>
        <taxon>Cyprininae</taxon>
        <taxon>Sinocyclocheilus</taxon>
    </lineage>
</organism>
<dbReference type="GO" id="GO:0003713">
    <property type="term" value="F:transcription coactivator activity"/>
    <property type="evidence" value="ECO:0007669"/>
    <property type="project" value="TreeGrafter"/>
</dbReference>
<dbReference type="InterPro" id="IPR001680">
    <property type="entry name" value="WD40_rpt"/>
</dbReference>
<name>A0A672K7B1_SINGR</name>
<dbReference type="AlphaFoldDB" id="A0A672K7B1"/>
<accession>A0A672K7B1</accession>
<protein>
    <submittedName>
        <fullName evidence="5">TATA-box binding protein associated factor 5 like</fullName>
    </submittedName>
</protein>
<dbReference type="PANTHER" id="PTHR19879:SF6">
    <property type="entry name" value="TAF5-LIKE RNA POLYMERASE II P300_CBP-ASSOCIATED FACTOR-ASSOCIATED FACTOR 65 KDA SUBUNIT 5L"/>
    <property type="match status" value="1"/>
</dbReference>
<keyword evidence="6" id="KW-1185">Reference proteome</keyword>
<sequence length="150" mass="16453">MHIFKWFKVFPSILSFSHVSFEIKTLRAHSGPVYCTAFLTDGSGLLSCSEDSTVRLWDLSSFTNTVLLFTGHRGPVLSLAFSPNGKYLASAGEDQRLKLWDLASGSLFKDLRGHSDKTGTVRVCGGQSQQNTPGSYFTPKSDEIVRVNSG</sequence>
<dbReference type="Ensembl" id="ENSSGRT00000005703.1">
    <property type="protein sequence ID" value="ENSSGRP00000005268.1"/>
    <property type="gene ID" value="ENSSGRG00000003386.1"/>
</dbReference>
<evidence type="ECO:0000313" key="5">
    <source>
        <dbReference type="Ensembl" id="ENSSGRP00000005268.1"/>
    </source>
</evidence>
<reference evidence="5" key="1">
    <citation type="submission" date="2025-08" db="UniProtKB">
        <authorList>
            <consortium name="Ensembl"/>
        </authorList>
    </citation>
    <scope>IDENTIFICATION</scope>
</reference>
<reference evidence="5" key="2">
    <citation type="submission" date="2025-09" db="UniProtKB">
        <authorList>
            <consortium name="Ensembl"/>
        </authorList>
    </citation>
    <scope>IDENTIFICATION</scope>
</reference>
<evidence type="ECO:0000313" key="6">
    <source>
        <dbReference type="Proteomes" id="UP000472262"/>
    </source>
</evidence>
<dbReference type="Pfam" id="PF00400">
    <property type="entry name" value="WD40"/>
    <property type="match status" value="2"/>
</dbReference>